<dbReference type="Proteomes" id="UP000198612">
    <property type="component" value="Unassembled WGS sequence"/>
</dbReference>
<dbReference type="EMBL" id="FOHG01000035">
    <property type="protein sequence ID" value="SET17933.1"/>
    <property type="molecule type" value="Genomic_DNA"/>
</dbReference>
<keyword evidence="4" id="KW-0067">ATP-binding</keyword>
<dbReference type="GO" id="GO:0006260">
    <property type="term" value="P:DNA replication"/>
    <property type="evidence" value="ECO:0007669"/>
    <property type="project" value="InterPro"/>
</dbReference>
<keyword evidence="6" id="KW-1185">Reference proteome</keyword>
<dbReference type="GO" id="GO:0003678">
    <property type="term" value="F:DNA helicase activity"/>
    <property type="evidence" value="ECO:0007669"/>
    <property type="project" value="InterPro"/>
</dbReference>
<keyword evidence="4" id="KW-0378">Hydrolase</keyword>
<dbReference type="InterPro" id="IPR007694">
    <property type="entry name" value="DNA_helicase_DnaB-like_C"/>
</dbReference>
<keyword evidence="4" id="KW-0347">Helicase</keyword>
<evidence type="ECO:0000256" key="1">
    <source>
        <dbReference type="SAM" id="MobiDB-lite"/>
    </source>
</evidence>
<evidence type="ECO:0000313" key="3">
    <source>
        <dbReference type="EMBL" id="SDG07069.1"/>
    </source>
</evidence>
<dbReference type="PANTHER" id="PTHR30153">
    <property type="entry name" value="REPLICATIVE DNA HELICASE DNAB"/>
    <property type="match status" value="1"/>
</dbReference>
<evidence type="ECO:0000313" key="6">
    <source>
        <dbReference type="Proteomes" id="UP000199519"/>
    </source>
</evidence>
<feature type="domain" description="SF4 helicase" evidence="2">
    <location>
        <begin position="162"/>
        <end position="464"/>
    </location>
</feature>
<dbReference type="InterPro" id="IPR027417">
    <property type="entry name" value="P-loop_NTPase"/>
</dbReference>
<dbReference type="AlphaFoldDB" id="A0A1I0CF29"/>
<dbReference type="PROSITE" id="PS51199">
    <property type="entry name" value="SF4_HELICASE"/>
    <property type="match status" value="1"/>
</dbReference>
<evidence type="ECO:0000313" key="5">
    <source>
        <dbReference type="Proteomes" id="UP000198612"/>
    </source>
</evidence>
<reference evidence="5 6" key="1">
    <citation type="submission" date="2016-10" db="EMBL/GenBank/DDBJ databases">
        <authorList>
            <person name="Varghese N."/>
            <person name="Submissions S."/>
        </authorList>
    </citation>
    <scope>NUCLEOTIDE SEQUENCE [LARGE SCALE GENOMIC DNA]</scope>
    <source>
        <strain evidence="3 6">WG2</strain>
        <strain evidence="4 5">WG5</strain>
    </source>
</reference>
<organism evidence="4 5">
    <name type="scientific">Halanaerobium congolense</name>
    <dbReference type="NCBI Taxonomy" id="54121"/>
    <lineage>
        <taxon>Bacteria</taxon>
        <taxon>Bacillati</taxon>
        <taxon>Bacillota</taxon>
        <taxon>Clostridia</taxon>
        <taxon>Halanaerobiales</taxon>
        <taxon>Halanaerobiaceae</taxon>
        <taxon>Halanaerobium</taxon>
    </lineage>
</organism>
<evidence type="ECO:0000259" key="2">
    <source>
        <dbReference type="PROSITE" id="PS51199"/>
    </source>
</evidence>
<feature type="region of interest" description="Disordered" evidence="1">
    <location>
        <begin position="476"/>
        <end position="495"/>
    </location>
</feature>
<evidence type="ECO:0000313" key="4">
    <source>
        <dbReference type="EMBL" id="SET17933.1"/>
    </source>
</evidence>
<sequence length="495" mass="56907">MDVKKYEYNLLNLVMKMDLEELRKKINLIDFKILKHTDNLFWIIDMNLEARRRTDWEELAEFSGISREEMIAKAKQYVDSSEEKMIFSYVLEKLKENYQRQEFETISKRLQEELSKIKIENKVDLNNLERKISTYGSSLLDNEADFTFSGMQEDMILECQNSGGKAYSISTGYSELDSKLNSGGFATKNVHLIAARSNMGKSTFVYNLYRNACLAGNTAYLVSLEGSVETEIYPVLSSIACQLADDLPNMRRNDFARSVINERVNGENSLQWIDKYSEVANFLDDYGINRGIRDKTKELGFTADPEKLYELVLGLPEETEIIFIDHLHEYNTAAKFNQNGGKLVGKILQKLSKLAKKKDIAIVALAQLNRNSENPNNYQKQRSYVRRPVISDLRASGTIEEVADTVIMLYNEAYQMTEEEKKENLITGNELEVLIRKQRNGGKGRVLLHFEGSTGYIRERKELDEFEGIVDFSLDENDTENNDSEELKLELSLAQ</sequence>
<dbReference type="Gene3D" id="3.40.50.300">
    <property type="entry name" value="P-loop containing nucleotide triphosphate hydrolases"/>
    <property type="match status" value="1"/>
</dbReference>
<dbReference type="PANTHER" id="PTHR30153:SF2">
    <property type="entry name" value="REPLICATIVE DNA HELICASE"/>
    <property type="match status" value="1"/>
</dbReference>
<dbReference type="EMBL" id="FNBJ01000043">
    <property type="protein sequence ID" value="SDG07069.1"/>
    <property type="molecule type" value="Genomic_DNA"/>
</dbReference>
<dbReference type="GO" id="GO:0005524">
    <property type="term" value="F:ATP binding"/>
    <property type="evidence" value="ECO:0007669"/>
    <property type="project" value="InterPro"/>
</dbReference>
<keyword evidence="4" id="KW-0547">Nucleotide-binding</keyword>
<proteinExistence type="predicted"/>
<dbReference type="Proteomes" id="UP000199519">
    <property type="component" value="Unassembled WGS sequence"/>
</dbReference>
<dbReference type="GO" id="GO:0005829">
    <property type="term" value="C:cytosol"/>
    <property type="evidence" value="ECO:0007669"/>
    <property type="project" value="TreeGrafter"/>
</dbReference>
<name>A0A1I0CF29_9FIRM</name>
<protein>
    <submittedName>
        <fullName evidence="4">DnaB-like helicase C terminal domain-containing protein</fullName>
    </submittedName>
</protein>
<dbReference type="SUPFAM" id="SSF52540">
    <property type="entry name" value="P-loop containing nucleoside triphosphate hydrolases"/>
    <property type="match status" value="1"/>
</dbReference>
<dbReference type="RefSeq" id="WP_089720675.1">
    <property type="nucleotide sequence ID" value="NZ_FNBJ01000043.1"/>
</dbReference>
<accession>A0A1I0CF29</accession>
<gene>
    <name evidence="3" type="ORF">SAMN04488598_14313</name>
    <name evidence="4" type="ORF">SAMN04515652_13514</name>
</gene>
<dbReference type="Pfam" id="PF03796">
    <property type="entry name" value="DnaB_C"/>
    <property type="match status" value="1"/>
</dbReference>